<dbReference type="InterPro" id="IPR003778">
    <property type="entry name" value="CT_A_B"/>
</dbReference>
<evidence type="ECO:0000313" key="6">
    <source>
        <dbReference type="Proteomes" id="UP000247099"/>
    </source>
</evidence>
<evidence type="ECO:0000256" key="1">
    <source>
        <dbReference type="ARBA" id="ARBA00022741"/>
    </source>
</evidence>
<dbReference type="Proteomes" id="UP000247099">
    <property type="component" value="Unassembled WGS sequence"/>
</dbReference>
<feature type="domain" description="Carboxyltransferase" evidence="4">
    <location>
        <begin position="24"/>
        <end position="284"/>
    </location>
</feature>
<evidence type="ECO:0000259" key="4">
    <source>
        <dbReference type="SMART" id="SM00797"/>
    </source>
</evidence>
<dbReference type="NCBIfam" id="TIGR00724">
    <property type="entry name" value="urea_amlyse_rel"/>
    <property type="match status" value="1"/>
</dbReference>
<dbReference type="GO" id="GO:0005524">
    <property type="term" value="F:ATP binding"/>
    <property type="evidence" value="ECO:0007669"/>
    <property type="project" value="UniProtKB-KW"/>
</dbReference>
<dbReference type="EMBL" id="QHJQ01000004">
    <property type="protein sequence ID" value="PXA04256.1"/>
    <property type="molecule type" value="Genomic_DNA"/>
</dbReference>
<dbReference type="Gene3D" id="2.40.100.10">
    <property type="entry name" value="Cyclophilin-like"/>
    <property type="match status" value="1"/>
</dbReference>
<comment type="caution">
    <text evidence="5">The sequence shown here is derived from an EMBL/GenBank/DDBJ whole genome shotgun (WGS) entry which is preliminary data.</text>
</comment>
<name>A0A317ZFJ8_9BACT</name>
<dbReference type="InterPro" id="IPR052708">
    <property type="entry name" value="PxpC"/>
</dbReference>
<gene>
    <name evidence="5" type="ORF">DDZ13_06875</name>
</gene>
<keyword evidence="6" id="KW-1185">Reference proteome</keyword>
<dbReference type="RefSeq" id="WP_110130709.1">
    <property type="nucleotide sequence ID" value="NZ_QHJQ01000004.1"/>
</dbReference>
<accession>A0A317ZFJ8</accession>
<dbReference type="SUPFAM" id="SSF50891">
    <property type="entry name" value="Cyclophilin-like"/>
    <property type="match status" value="1"/>
</dbReference>
<dbReference type="InterPro" id="IPR029000">
    <property type="entry name" value="Cyclophilin-like_dom_sf"/>
</dbReference>
<evidence type="ECO:0000256" key="2">
    <source>
        <dbReference type="ARBA" id="ARBA00022801"/>
    </source>
</evidence>
<dbReference type="SMART" id="SM00797">
    <property type="entry name" value="AHS2"/>
    <property type="match status" value="1"/>
</dbReference>
<evidence type="ECO:0000256" key="3">
    <source>
        <dbReference type="ARBA" id="ARBA00022840"/>
    </source>
</evidence>
<organism evidence="5 6">
    <name type="scientific">Coraliomargarita sinensis</name>
    <dbReference type="NCBI Taxonomy" id="2174842"/>
    <lineage>
        <taxon>Bacteria</taxon>
        <taxon>Pseudomonadati</taxon>
        <taxon>Verrucomicrobiota</taxon>
        <taxon>Opitutia</taxon>
        <taxon>Puniceicoccales</taxon>
        <taxon>Coraliomargaritaceae</taxon>
        <taxon>Coraliomargarita</taxon>
    </lineage>
</organism>
<proteinExistence type="predicted"/>
<dbReference type="PANTHER" id="PTHR43309:SF3">
    <property type="entry name" value="5-OXOPROLINASE SUBUNIT C"/>
    <property type="match status" value="1"/>
</dbReference>
<keyword evidence="2" id="KW-0378">Hydrolase</keyword>
<dbReference type="OrthoDB" id="9782422at2"/>
<reference evidence="5 6" key="1">
    <citation type="submission" date="2018-05" db="EMBL/GenBank/DDBJ databases">
        <title>Coraliomargarita sinensis sp. nov., isolated from a marine solar saltern.</title>
        <authorList>
            <person name="Zhou L.Y."/>
        </authorList>
    </citation>
    <scope>NUCLEOTIDE SEQUENCE [LARGE SCALE GENOMIC DNA]</scope>
    <source>
        <strain evidence="5 6">WN38</strain>
    </source>
</reference>
<dbReference type="Pfam" id="PF02626">
    <property type="entry name" value="CT_A_B"/>
    <property type="match status" value="1"/>
</dbReference>
<keyword evidence="3" id="KW-0067">ATP-binding</keyword>
<dbReference type="GO" id="GO:0016787">
    <property type="term" value="F:hydrolase activity"/>
    <property type="evidence" value="ECO:0007669"/>
    <property type="project" value="UniProtKB-KW"/>
</dbReference>
<dbReference type="AlphaFoldDB" id="A0A317ZFJ8"/>
<dbReference type="PANTHER" id="PTHR43309">
    <property type="entry name" value="5-OXOPROLINASE SUBUNIT C"/>
    <property type="match status" value="1"/>
</dbReference>
<sequence>MSLKILSPGSGMALQDAGRVGLLRYGVPRGGALDRHAMRAANHLLGNPPDAPVLEILMQGAKLRVQEDAWVALTGADVCPAVPAWTARELKAGEVIECSAKAGGLFAYLAVPGGFQAERWFGSVSADLRIGLGAALKRGDELVFGRKLPPVSTERISRRILVEKMCRRYASNQLFSLLPGPQYEDFSKEARSTLVASEWTVSQHSDRTGYRLEGPSIDVPACIKSEPVLPGSIQVPGSGRPIVTMADGPTVGGYPKIAVFKDADRDRLAQCAPGTQISFQWAEL</sequence>
<keyword evidence="1" id="KW-0547">Nucleotide-binding</keyword>
<evidence type="ECO:0000313" key="5">
    <source>
        <dbReference type="EMBL" id="PXA04256.1"/>
    </source>
</evidence>
<protein>
    <recommendedName>
        <fullName evidence="4">Carboxyltransferase domain-containing protein</fullName>
    </recommendedName>
</protein>
<dbReference type="FunCoup" id="A0A317ZFJ8">
    <property type="interactions" value="87"/>
</dbReference>
<dbReference type="InParanoid" id="A0A317ZFJ8"/>